<keyword evidence="3" id="KW-1185">Reference proteome</keyword>
<dbReference type="PANTHER" id="PTHR21310:SF42">
    <property type="entry name" value="BIFUNCTIONAL AAC_APH"/>
    <property type="match status" value="1"/>
</dbReference>
<dbReference type="PANTHER" id="PTHR21310">
    <property type="entry name" value="AMINOGLYCOSIDE PHOSPHOTRANSFERASE-RELATED-RELATED"/>
    <property type="match status" value="1"/>
</dbReference>
<dbReference type="Gene3D" id="3.30.200.20">
    <property type="entry name" value="Phosphorylase Kinase, domain 1"/>
    <property type="match status" value="1"/>
</dbReference>
<gene>
    <name evidence="2" type="ORF">EJ104_09745</name>
</gene>
<dbReference type="RefSeq" id="WP_126352540.1">
    <property type="nucleotide sequence ID" value="NZ_CP086380.1"/>
</dbReference>
<feature type="domain" description="Aminoglycoside phosphotransferase" evidence="1">
    <location>
        <begin position="33"/>
        <end position="261"/>
    </location>
</feature>
<dbReference type="EMBL" id="RXPE01000022">
    <property type="protein sequence ID" value="RTR25705.1"/>
    <property type="molecule type" value="Genomic_DNA"/>
</dbReference>
<protein>
    <submittedName>
        <fullName evidence="2">Aminoglycoside phosphotransferase family protein</fullName>
    </submittedName>
</protein>
<dbReference type="InterPro" id="IPR011009">
    <property type="entry name" value="Kinase-like_dom_sf"/>
</dbReference>
<organism evidence="2 3">
    <name type="scientific">Deinococcus radiophilus</name>
    <dbReference type="NCBI Taxonomy" id="32062"/>
    <lineage>
        <taxon>Bacteria</taxon>
        <taxon>Thermotogati</taxon>
        <taxon>Deinococcota</taxon>
        <taxon>Deinococci</taxon>
        <taxon>Deinococcales</taxon>
        <taxon>Deinococcaceae</taxon>
        <taxon>Deinococcus</taxon>
    </lineage>
</organism>
<dbReference type="SUPFAM" id="SSF56112">
    <property type="entry name" value="Protein kinase-like (PK-like)"/>
    <property type="match status" value="1"/>
</dbReference>
<dbReference type="Gene3D" id="3.90.1200.10">
    <property type="match status" value="1"/>
</dbReference>
<dbReference type="AlphaFoldDB" id="A0A3S0K9K7"/>
<proteinExistence type="predicted"/>
<reference evidence="2 3" key="1">
    <citation type="submission" date="2018-12" db="EMBL/GenBank/DDBJ databases">
        <title>Deinococcus radiophilus ATCC 27603 genome sequencing and assembly.</title>
        <authorList>
            <person name="Maclea K.S."/>
            <person name="Maynard C.R."/>
        </authorList>
    </citation>
    <scope>NUCLEOTIDE SEQUENCE [LARGE SCALE GENOMIC DNA]</scope>
    <source>
        <strain evidence="2 3">ATCC 27603</strain>
    </source>
</reference>
<evidence type="ECO:0000259" key="1">
    <source>
        <dbReference type="Pfam" id="PF01636"/>
    </source>
</evidence>
<evidence type="ECO:0000313" key="3">
    <source>
        <dbReference type="Proteomes" id="UP000277766"/>
    </source>
</evidence>
<dbReference type="InterPro" id="IPR002575">
    <property type="entry name" value="Aminoglycoside_PTrfase"/>
</dbReference>
<dbReference type="GO" id="GO:0016740">
    <property type="term" value="F:transferase activity"/>
    <property type="evidence" value="ECO:0007669"/>
    <property type="project" value="UniProtKB-KW"/>
</dbReference>
<sequence>MTLHPDEIPTDTALVRQLLSAQFPQWAELPLRRVLSSGTDNVMYRLGGDLAVRLPRTEDASGQILKDWIWLPRLAPHLPCSISQPLELGQPSREYPLPWGIYRWLPGQTPQPGQDLRRVAVDLADFIRTLQAIDTAGAPRAGDENFGRGVPLIERDEYMRESIAQLPEDVDRAAVTSFWEAALTAPPWSGPPVWIHGDLQAGNPLVADGRLSAVIDFGTLAVGDPACELAVAWVLLDAPARAEFMNALKFSAADWQRARGWALSIAVIALPYYLHRSPAIAAASRRTIAEVLRPDGPG</sequence>
<dbReference type="OrthoDB" id="3806873at2"/>
<dbReference type="InterPro" id="IPR051678">
    <property type="entry name" value="AGP_Transferase"/>
</dbReference>
<accession>A0A3S0K9K7</accession>
<dbReference type="CDD" id="cd05155">
    <property type="entry name" value="APH_ChoK_like_1"/>
    <property type="match status" value="1"/>
</dbReference>
<evidence type="ECO:0000313" key="2">
    <source>
        <dbReference type="EMBL" id="RTR25705.1"/>
    </source>
</evidence>
<dbReference type="Proteomes" id="UP000277766">
    <property type="component" value="Unassembled WGS sequence"/>
</dbReference>
<name>A0A3S0K9K7_9DEIO</name>
<dbReference type="Pfam" id="PF01636">
    <property type="entry name" value="APH"/>
    <property type="match status" value="1"/>
</dbReference>
<keyword evidence="2" id="KW-0808">Transferase</keyword>
<comment type="caution">
    <text evidence="2">The sequence shown here is derived from an EMBL/GenBank/DDBJ whole genome shotgun (WGS) entry which is preliminary data.</text>
</comment>